<name>A0A0J7JZP8_LASNI</name>
<dbReference type="PaxDb" id="67767-A0A0J7JZP8"/>
<accession>A0A0J7JZP8</accession>
<comment type="caution">
    <text evidence="2">The sequence shown here is derived from an EMBL/GenBank/DDBJ whole genome shotgun (WGS) entry which is preliminary data.</text>
</comment>
<feature type="non-terminal residue" evidence="2">
    <location>
        <position position="21"/>
    </location>
</feature>
<feature type="region of interest" description="Disordered" evidence="1">
    <location>
        <begin position="1"/>
        <end position="21"/>
    </location>
</feature>
<proteinExistence type="predicted"/>
<protein>
    <submittedName>
        <fullName evidence="2">Uncharacterized protein</fullName>
    </submittedName>
</protein>
<reference evidence="2 3" key="1">
    <citation type="submission" date="2015-04" db="EMBL/GenBank/DDBJ databases">
        <title>Lasius niger genome sequencing.</title>
        <authorList>
            <person name="Konorov E.A."/>
            <person name="Nikitin M.A."/>
            <person name="Kirill M.V."/>
            <person name="Chang P."/>
        </authorList>
    </citation>
    <scope>NUCLEOTIDE SEQUENCE [LARGE SCALE GENOMIC DNA]</scope>
    <source>
        <tissue evidence="2">Whole</tissue>
    </source>
</reference>
<dbReference type="EMBL" id="LBMM01019411">
    <property type="protein sequence ID" value="KMQ83542.1"/>
    <property type="molecule type" value="Genomic_DNA"/>
</dbReference>
<dbReference type="AlphaFoldDB" id="A0A0J7JZP8"/>
<evidence type="ECO:0000256" key="1">
    <source>
        <dbReference type="SAM" id="MobiDB-lite"/>
    </source>
</evidence>
<gene>
    <name evidence="2" type="ORF">RF55_19738</name>
</gene>
<dbReference type="Proteomes" id="UP000036403">
    <property type="component" value="Unassembled WGS sequence"/>
</dbReference>
<evidence type="ECO:0000313" key="2">
    <source>
        <dbReference type="EMBL" id="KMQ83542.1"/>
    </source>
</evidence>
<keyword evidence="3" id="KW-1185">Reference proteome</keyword>
<evidence type="ECO:0000313" key="3">
    <source>
        <dbReference type="Proteomes" id="UP000036403"/>
    </source>
</evidence>
<organism evidence="2 3">
    <name type="scientific">Lasius niger</name>
    <name type="common">Black garden ant</name>
    <dbReference type="NCBI Taxonomy" id="67767"/>
    <lineage>
        <taxon>Eukaryota</taxon>
        <taxon>Metazoa</taxon>
        <taxon>Ecdysozoa</taxon>
        <taxon>Arthropoda</taxon>
        <taxon>Hexapoda</taxon>
        <taxon>Insecta</taxon>
        <taxon>Pterygota</taxon>
        <taxon>Neoptera</taxon>
        <taxon>Endopterygota</taxon>
        <taxon>Hymenoptera</taxon>
        <taxon>Apocrita</taxon>
        <taxon>Aculeata</taxon>
        <taxon>Formicoidea</taxon>
        <taxon>Formicidae</taxon>
        <taxon>Formicinae</taxon>
        <taxon>Lasius</taxon>
        <taxon>Lasius</taxon>
    </lineage>
</organism>
<sequence length="21" mass="2105">MSGSAMSADAIGKAPLQITKQ</sequence>